<keyword evidence="3" id="KW-1185">Reference proteome</keyword>
<keyword evidence="1" id="KW-1133">Transmembrane helix</keyword>
<accession>A0A4Q1CMC4</accession>
<organism evidence="2 3">
    <name type="scientific">Lacibacter luteus</name>
    <dbReference type="NCBI Taxonomy" id="2508719"/>
    <lineage>
        <taxon>Bacteria</taxon>
        <taxon>Pseudomonadati</taxon>
        <taxon>Bacteroidota</taxon>
        <taxon>Chitinophagia</taxon>
        <taxon>Chitinophagales</taxon>
        <taxon>Chitinophagaceae</taxon>
        <taxon>Lacibacter</taxon>
    </lineage>
</organism>
<feature type="transmembrane region" description="Helical" evidence="1">
    <location>
        <begin position="92"/>
        <end position="112"/>
    </location>
</feature>
<gene>
    <name evidence="2" type="ORF">ESA94_01795</name>
</gene>
<sequence length="166" mass="19019">MTKRKEQVNPTRADNIFKKMASAPTEMKLFMFFALATVITQFVVMFFCPFEIRLAYAEKMGVSTSGSYMFSLIFVFLPISSDFKIRLAVIRWGILSPLIFGVFLCCLMYLNIIHDGGRFIKSGYWGLVWSVVIPILWTLLILLSPRINKFYENLSNSVVNPVSGFK</sequence>
<evidence type="ECO:0000256" key="1">
    <source>
        <dbReference type="SAM" id="Phobius"/>
    </source>
</evidence>
<protein>
    <submittedName>
        <fullName evidence="2">Uncharacterized protein</fullName>
    </submittedName>
</protein>
<keyword evidence="1" id="KW-0812">Transmembrane</keyword>
<feature type="transmembrane region" description="Helical" evidence="1">
    <location>
        <begin position="60"/>
        <end position="80"/>
    </location>
</feature>
<dbReference type="RefSeq" id="WP_129129141.1">
    <property type="nucleotide sequence ID" value="NZ_SDHW01000001.1"/>
</dbReference>
<proteinExistence type="predicted"/>
<feature type="transmembrane region" description="Helical" evidence="1">
    <location>
        <begin position="124"/>
        <end position="143"/>
    </location>
</feature>
<dbReference type="Proteomes" id="UP000290204">
    <property type="component" value="Unassembled WGS sequence"/>
</dbReference>
<comment type="caution">
    <text evidence="2">The sequence shown here is derived from an EMBL/GenBank/DDBJ whole genome shotgun (WGS) entry which is preliminary data.</text>
</comment>
<evidence type="ECO:0000313" key="3">
    <source>
        <dbReference type="Proteomes" id="UP000290204"/>
    </source>
</evidence>
<evidence type="ECO:0000313" key="2">
    <source>
        <dbReference type="EMBL" id="RXK61769.1"/>
    </source>
</evidence>
<feature type="transmembrane region" description="Helical" evidence="1">
    <location>
        <begin position="29"/>
        <end position="48"/>
    </location>
</feature>
<dbReference type="EMBL" id="SDHW01000001">
    <property type="protein sequence ID" value="RXK61769.1"/>
    <property type="molecule type" value="Genomic_DNA"/>
</dbReference>
<name>A0A4Q1CMC4_9BACT</name>
<reference evidence="2 3" key="1">
    <citation type="submission" date="2019-01" db="EMBL/GenBank/DDBJ databases">
        <title>Lacibacter sp. strain TTM-7.</title>
        <authorList>
            <person name="Chen W.-M."/>
        </authorList>
    </citation>
    <scope>NUCLEOTIDE SEQUENCE [LARGE SCALE GENOMIC DNA]</scope>
    <source>
        <strain evidence="2 3">TTM-7</strain>
    </source>
</reference>
<dbReference type="AlphaFoldDB" id="A0A4Q1CMC4"/>
<keyword evidence="1" id="KW-0472">Membrane</keyword>